<organism evidence="2 3">
    <name type="scientific">Rhynchosporium graminicola</name>
    <dbReference type="NCBI Taxonomy" id="2792576"/>
    <lineage>
        <taxon>Eukaryota</taxon>
        <taxon>Fungi</taxon>
        <taxon>Dikarya</taxon>
        <taxon>Ascomycota</taxon>
        <taxon>Pezizomycotina</taxon>
        <taxon>Leotiomycetes</taxon>
        <taxon>Helotiales</taxon>
        <taxon>Ploettnerulaceae</taxon>
        <taxon>Rhynchosporium</taxon>
    </lineage>
</organism>
<dbReference type="PROSITE" id="PS50011">
    <property type="entry name" value="PROTEIN_KINASE_DOM"/>
    <property type="match status" value="1"/>
</dbReference>
<sequence>MWRRYCGARLRVYSPKRISSVRMNSTIIGDSGRIYTDGTVLRRHPQDSKLDIFKARYADKSFIYKRVPKAFFDLSRRLANDFPSSRSLRTHVDCNSEESILIYTYFRDTLLALLEDDPAFPPDERLKIMQGVGEAIQELHAKDWVHADIKPDNVLVDWTCDSEGKKVVTAVALGDFDITCKLQEGESRLTPHAMGNAMWRSPEGQTGITTRASDIYSLGLVYIYILGGGDFLILNDYQKLVKAGISPEQEVVTRHFCYFGPVPESLYQQIKDEKWRNALQLASKMAEVEVEERPMLRMTVWGQELGETALEMLSGMTNLDPKARLKINQVLALPFWQEGDS</sequence>
<evidence type="ECO:0000259" key="1">
    <source>
        <dbReference type="PROSITE" id="PS50011"/>
    </source>
</evidence>
<evidence type="ECO:0000313" key="3">
    <source>
        <dbReference type="Proteomes" id="UP000178129"/>
    </source>
</evidence>
<dbReference type="InterPro" id="IPR000719">
    <property type="entry name" value="Prot_kinase_dom"/>
</dbReference>
<dbReference type="STRING" id="914237.A0A1E1K1X3"/>
<dbReference type="InParanoid" id="A0A1E1K1X3"/>
<dbReference type="Gene3D" id="1.10.510.10">
    <property type="entry name" value="Transferase(Phosphotransferase) domain 1"/>
    <property type="match status" value="1"/>
</dbReference>
<dbReference type="Proteomes" id="UP000178129">
    <property type="component" value="Unassembled WGS sequence"/>
</dbReference>
<dbReference type="PANTHER" id="PTHR44167">
    <property type="entry name" value="OVARIAN-SPECIFIC SERINE/THREONINE-PROTEIN KINASE LOK-RELATED"/>
    <property type="match status" value="1"/>
</dbReference>
<comment type="caution">
    <text evidence="2">The sequence shown here is derived from an EMBL/GenBank/DDBJ whole genome shotgun (WGS) entry which is preliminary data.</text>
</comment>
<dbReference type="GO" id="GO:0044773">
    <property type="term" value="P:mitotic DNA damage checkpoint signaling"/>
    <property type="evidence" value="ECO:0007669"/>
    <property type="project" value="TreeGrafter"/>
</dbReference>
<accession>A0A1E1K1X3</accession>
<feature type="domain" description="Protein kinase" evidence="1">
    <location>
        <begin position="1"/>
        <end position="336"/>
    </location>
</feature>
<proteinExistence type="predicted"/>
<dbReference type="InterPro" id="IPR011009">
    <property type="entry name" value="Kinase-like_dom_sf"/>
</dbReference>
<reference evidence="3" key="1">
    <citation type="submission" date="2016-03" db="EMBL/GenBank/DDBJ databases">
        <authorList>
            <person name="Ploux O."/>
        </authorList>
    </citation>
    <scope>NUCLEOTIDE SEQUENCE [LARGE SCALE GENOMIC DNA]</scope>
    <source>
        <strain evidence="3">UK7</strain>
    </source>
</reference>
<dbReference type="SUPFAM" id="SSF56112">
    <property type="entry name" value="Protein kinase-like (PK-like)"/>
    <property type="match status" value="1"/>
</dbReference>
<dbReference type="GO" id="GO:0004674">
    <property type="term" value="F:protein serine/threonine kinase activity"/>
    <property type="evidence" value="ECO:0007669"/>
    <property type="project" value="TreeGrafter"/>
</dbReference>
<name>A0A1E1K1X3_9HELO</name>
<evidence type="ECO:0000313" key="2">
    <source>
        <dbReference type="EMBL" id="CZS92137.1"/>
    </source>
</evidence>
<dbReference type="SMART" id="SM00220">
    <property type="entry name" value="S_TKc"/>
    <property type="match status" value="1"/>
</dbReference>
<dbReference type="GO" id="GO:0005634">
    <property type="term" value="C:nucleus"/>
    <property type="evidence" value="ECO:0007669"/>
    <property type="project" value="TreeGrafter"/>
</dbReference>
<dbReference type="GO" id="GO:0005524">
    <property type="term" value="F:ATP binding"/>
    <property type="evidence" value="ECO:0007669"/>
    <property type="project" value="InterPro"/>
</dbReference>
<keyword evidence="3" id="KW-1185">Reference proteome</keyword>
<dbReference type="Pfam" id="PF00069">
    <property type="entry name" value="Pkinase"/>
    <property type="match status" value="1"/>
</dbReference>
<dbReference type="PANTHER" id="PTHR44167:SF24">
    <property type="entry name" value="SERINE_THREONINE-PROTEIN KINASE CHK2"/>
    <property type="match status" value="1"/>
</dbReference>
<dbReference type="AlphaFoldDB" id="A0A1E1K1X3"/>
<gene>
    <name evidence="2" type="ORF">RCO7_00721</name>
</gene>
<dbReference type="EMBL" id="FJUW01000005">
    <property type="protein sequence ID" value="CZS92137.1"/>
    <property type="molecule type" value="Genomic_DNA"/>
</dbReference>
<protein>
    <recommendedName>
        <fullName evidence="1">Protein kinase domain-containing protein</fullName>
    </recommendedName>
</protein>